<dbReference type="InterPro" id="IPR011701">
    <property type="entry name" value="MFS"/>
</dbReference>
<protein>
    <submittedName>
        <fullName evidence="7">Major facilitator superfamily domain-containing protein</fullName>
    </submittedName>
</protein>
<feature type="transmembrane region" description="Helical" evidence="6">
    <location>
        <begin position="320"/>
        <end position="344"/>
    </location>
</feature>
<accession>A0A8K0TM30</accession>
<dbReference type="Gene3D" id="1.20.1250.20">
    <property type="entry name" value="MFS general substrate transporter like domains"/>
    <property type="match status" value="1"/>
</dbReference>
<evidence type="ECO:0000256" key="5">
    <source>
        <dbReference type="SAM" id="MobiDB-lite"/>
    </source>
</evidence>
<dbReference type="PANTHER" id="PTHR23502">
    <property type="entry name" value="MAJOR FACILITATOR SUPERFAMILY"/>
    <property type="match status" value="1"/>
</dbReference>
<keyword evidence="3 6" id="KW-1133">Transmembrane helix</keyword>
<dbReference type="Pfam" id="PF07690">
    <property type="entry name" value="MFS_1"/>
    <property type="match status" value="1"/>
</dbReference>
<feature type="compositionally biased region" description="Polar residues" evidence="5">
    <location>
        <begin position="1"/>
        <end position="12"/>
    </location>
</feature>
<feature type="transmembrane region" description="Helical" evidence="6">
    <location>
        <begin position="162"/>
        <end position="183"/>
    </location>
</feature>
<dbReference type="OrthoDB" id="268400at2759"/>
<comment type="subcellular location">
    <subcellularLocation>
        <location evidence="1">Membrane</location>
        <topology evidence="1">Multi-pass membrane protein</topology>
    </subcellularLocation>
</comment>
<evidence type="ECO:0000256" key="3">
    <source>
        <dbReference type="ARBA" id="ARBA00022989"/>
    </source>
</evidence>
<dbReference type="GO" id="GO:0022857">
    <property type="term" value="F:transmembrane transporter activity"/>
    <property type="evidence" value="ECO:0007669"/>
    <property type="project" value="InterPro"/>
</dbReference>
<evidence type="ECO:0000256" key="1">
    <source>
        <dbReference type="ARBA" id="ARBA00004141"/>
    </source>
</evidence>
<dbReference type="PANTHER" id="PTHR23502:SF34">
    <property type="entry name" value="PROTEIN HOL1"/>
    <property type="match status" value="1"/>
</dbReference>
<keyword evidence="4 6" id="KW-0472">Membrane</keyword>
<feature type="transmembrane region" description="Helical" evidence="6">
    <location>
        <begin position="136"/>
        <end position="156"/>
    </location>
</feature>
<gene>
    <name evidence="7" type="ORF">B0T11DRAFT_349463</name>
</gene>
<feature type="transmembrane region" description="Helical" evidence="6">
    <location>
        <begin position="222"/>
        <end position="240"/>
    </location>
</feature>
<feature type="transmembrane region" description="Helical" evidence="6">
    <location>
        <begin position="478"/>
        <end position="498"/>
    </location>
</feature>
<dbReference type="EMBL" id="JAGPXD010000002">
    <property type="protein sequence ID" value="KAH7368013.1"/>
    <property type="molecule type" value="Genomic_DNA"/>
</dbReference>
<feature type="transmembrane region" description="Helical" evidence="6">
    <location>
        <begin position="373"/>
        <end position="400"/>
    </location>
</feature>
<evidence type="ECO:0000256" key="6">
    <source>
        <dbReference type="SAM" id="Phobius"/>
    </source>
</evidence>
<dbReference type="SUPFAM" id="SSF103473">
    <property type="entry name" value="MFS general substrate transporter"/>
    <property type="match status" value="1"/>
</dbReference>
<dbReference type="AlphaFoldDB" id="A0A8K0TM30"/>
<dbReference type="GO" id="GO:0005886">
    <property type="term" value="C:plasma membrane"/>
    <property type="evidence" value="ECO:0007669"/>
    <property type="project" value="TreeGrafter"/>
</dbReference>
<feature type="region of interest" description="Disordered" evidence="5">
    <location>
        <begin position="1"/>
        <end position="27"/>
    </location>
</feature>
<reference evidence="7" key="1">
    <citation type="journal article" date="2021" name="Nat. Commun.">
        <title>Genetic determinants of endophytism in the Arabidopsis root mycobiome.</title>
        <authorList>
            <person name="Mesny F."/>
            <person name="Miyauchi S."/>
            <person name="Thiergart T."/>
            <person name="Pickel B."/>
            <person name="Atanasova L."/>
            <person name="Karlsson M."/>
            <person name="Huettel B."/>
            <person name="Barry K.W."/>
            <person name="Haridas S."/>
            <person name="Chen C."/>
            <person name="Bauer D."/>
            <person name="Andreopoulos W."/>
            <person name="Pangilinan J."/>
            <person name="LaButti K."/>
            <person name="Riley R."/>
            <person name="Lipzen A."/>
            <person name="Clum A."/>
            <person name="Drula E."/>
            <person name="Henrissat B."/>
            <person name="Kohler A."/>
            <person name="Grigoriev I.V."/>
            <person name="Martin F.M."/>
            <person name="Hacquard S."/>
        </authorList>
    </citation>
    <scope>NUCLEOTIDE SEQUENCE</scope>
    <source>
        <strain evidence="7">MPI-CAGE-AT-0016</strain>
    </source>
</reference>
<evidence type="ECO:0000256" key="2">
    <source>
        <dbReference type="ARBA" id="ARBA00022692"/>
    </source>
</evidence>
<keyword evidence="2 6" id="KW-0812">Transmembrane</keyword>
<organism evidence="7 8">
    <name type="scientific">Plectosphaerella cucumerina</name>
    <dbReference type="NCBI Taxonomy" id="40658"/>
    <lineage>
        <taxon>Eukaryota</taxon>
        <taxon>Fungi</taxon>
        <taxon>Dikarya</taxon>
        <taxon>Ascomycota</taxon>
        <taxon>Pezizomycotina</taxon>
        <taxon>Sordariomycetes</taxon>
        <taxon>Hypocreomycetidae</taxon>
        <taxon>Glomerellales</taxon>
        <taxon>Plectosphaerellaceae</taxon>
        <taxon>Plectosphaerella</taxon>
    </lineage>
</organism>
<comment type="caution">
    <text evidence="7">The sequence shown here is derived from an EMBL/GenBank/DDBJ whole genome shotgun (WGS) entry which is preliminary data.</text>
</comment>
<feature type="transmembrane region" description="Helical" evidence="6">
    <location>
        <begin position="445"/>
        <end position="466"/>
    </location>
</feature>
<evidence type="ECO:0000313" key="8">
    <source>
        <dbReference type="Proteomes" id="UP000813385"/>
    </source>
</evidence>
<name>A0A8K0TM30_9PEZI</name>
<keyword evidence="8" id="KW-1185">Reference proteome</keyword>
<evidence type="ECO:0000313" key="7">
    <source>
        <dbReference type="EMBL" id="KAH7368013.1"/>
    </source>
</evidence>
<sequence>MRTPHLTDNNLIWASAPPRPLEKPVGAGFPPRSDDIPGTLPIPSKSPRDPLNWTWPRRIGALLCIILSASTTLFEVKLSALLTLPFQLDFASQGVDPSTTDYVNTFATTMNAIGVPVGVALSTAFGRRPVLISANFINIIATAMAGFISSFGMFFISVGLQGLAAGMSVSMGLLIVFDATFIYERPWATTINWCIVSILADIYFLPLSYITDTAATNWRPIYQIWVVPCVANLFLTVFLVPESFFVRPPIAFDGRFLVQDASEHTRIYDTPDAIGPSSFLEDDSPPESTGLWDKFVDLIRIQRAPGTSWRAAGSTCAQMILCLCNPLVVWVSLFGGVILAVALFQNETQYKYIVFNLLTTESIVVQLHRADSYFAIAGVVSGLLCIPIAGPMITWFVSFCTRRSGGTRHAEVYLIGFVVPIVTATIAIGLMSASITNDWPITMQYIIYGITNMSYILIFSASILWLTEAFPLWAAASIAVELLVVVLLGSFLSAKLGFWAATGNITGPSILQALLVLVLGAVIVPVAFWGKNVRQFIHGRWSLSQKAALRPQ</sequence>
<dbReference type="InterPro" id="IPR036259">
    <property type="entry name" value="MFS_trans_sf"/>
</dbReference>
<proteinExistence type="predicted"/>
<feature type="transmembrane region" description="Helical" evidence="6">
    <location>
        <begin position="59"/>
        <end position="82"/>
    </location>
</feature>
<evidence type="ECO:0000256" key="4">
    <source>
        <dbReference type="ARBA" id="ARBA00023136"/>
    </source>
</evidence>
<feature type="transmembrane region" description="Helical" evidence="6">
    <location>
        <begin position="102"/>
        <end position="124"/>
    </location>
</feature>
<dbReference type="Proteomes" id="UP000813385">
    <property type="component" value="Unassembled WGS sequence"/>
</dbReference>
<feature type="transmembrane region" description="Helical" evidence="6">
    <location>
        <begin position="412"/>
        <end position="433"/>
    </location>
</feature>
<feature type="transmembrane region" description="Helical" evidence="6">
    <location>
        <begin position="510"/>
        <end position="530"/>
    </location>
</feature>
<feature type="transmembrane region" description="Helical" evidence="6">
    <location>
        <begin position="190"/>
        <end position="210"/>
    </location>
</feature>